<accession>A0A328DVK2</accession>
<gene>
    <name evidence="2" type="ORF">DM860_001993</name>
</gene>
<comment type="caution">
    <text evidence="2">The sequence shown here is derived from an EMBL/GenBank/DDBJ whole genome shotgun (WGS) entry which is preliminary data.</text>
</comment>
<dbReference type="AlphaFoldDB" id="A0A328DVK2"/>
<keyword evidence="3" id="KW-1185">Reference proteome</keyword>
<sequence length="134" mass="15455">MKNIANMMANSDEPLFESLHDEEDINRKGNVITWRLEAQMIWNGNQKQTTAHRKSQNVPRITTEAHEEPNGAGQPCNMETKNPRATVFERLSQGHVLFCRKRLNLGEILLIRPPALLHFCNNERPQFHGRLGRC</sequence>
<evidence type="ECO:0000313" key="2">
    <source>
        <dbReference type="EMBL" id="RAL49702.1"/>
    </source>
</evidence>
<reference evidence="2 3" key="1">
    <citation type="submission" date="2018-06" db="EMBL/GenBank/DDBJ databases">
        <title>The Genome of Cuscuta australis (Dodder) Provides Insight into the Evolution of Plant Parasitism.</title>
        <authorList>
            <person name="Liu H."/>
        </authorList>
    </citation>
    <scope>NUCLEOTIDE SEQUENCE [LARGE SCALE GENOMIC DNA]</scope>
    <source>
        <strain evidence="3">cv. Yunnan</strain>
        <tissue evidence="2">Vines</tissue>
    </source>
</reference>
<organism evidence="2 3">
    <name type="scientific">Cuscuta australis</name>
    <dbReference type="NCBI Taxonomy" id="267555"/>
    <lineage>
        <taxon>Eukaryota</taxon>
        <taxon>Viridiplantae</taxon>
        <taxon>Streptophyta</taxon>
        <taxon>Embryophyta</taxon>
        <taxon>Tracheophyta</taxon>
        <taxon>Spermatophyta</taxon>
        <taxon>Magnoliopsida</taxon>
        <taxon>eudicotyledons</taxon>
        <taxon>Gunneridae</taxon>
        <taxon>Pentapetalae</taxon>
        <taxon>asterids</taxon>
        <taxon>lamiids</taxon>
        <taxon>Solanales</taxon>
        <taxon>Convolvulaceae</taxon>
        <taxon>Cuscuteae</taxon>
        <taxon>Cuscuta</taxon>
        <taxon>Cuscuta subgen. Grammica</taxon>
        <taxon>Cuscuta sect. Cleistogrammica</taxon>
    </lineage>
</organism>
<name>A0A328DVK2_9ASTE</name>
<proteinExistence type="predicted"/>
<feature type="region of interest" description="Disordered" evidence="1">
    <location>
        <begin position="46"/>
        <end position="78"/>
    </location>
</feature>
<evidence type="ECO:0000256" key="1">
    <source>
        <dbReference type="SAM" id="MobiDB-lite"/>
    </source>
</evidence>
<protein>
    <submittedName>
        <fullName evidence="2">Uncharacterized protein</fullName>
    </submittedName>
</protein>
<dbReference type="Proteomes" id="UP000249390">
    <property type="component" value="Unassembled WGS sequence"/>
</dbReference>
<evidence type="ECO:0000313" key="3">
    <source>
        <dbReference type="Proteomes" id="UP000249390"/>
    </source>
</evidence>
<dbReference type="EMBL" id="NQVE01000076">
    <property type="protein sequence ID" value="RAL49702.1"/>
    <property type="molecule type" value="Genomic_DNA"/>
</dbReference>